<dbReference type="SMART" id="SM00862">
    <property type="entry name" value="Trans_reg_C"/>
    <property type="match status" value="1"/>
</dbReference>
<dbReference type="SUPFAM" id="SSF52172">
    <property type="entry name" value="CheY-like"/>
    <property type="match status" value="1"/>
</dbReference>
<dbReference type="Proteomes" id="UP000305760">
    <property type="component" value="Unassembled WGS sequence"/>
</dbReference>
<organism evidence="10 11">
    <name type="scientific">Arenimonas terrae</name>
    <dbReference type="NCBI Taxonomy" id="2546226"/>
    <lineage>
        <taxon>Bacteria</taxon>
        <taxon>Pseudomonadati</taxon>
        <taxon>Pseudomonadota</taxon>
        <taxon>Gammaproteobacteria</taxon>
        <taxon>Lysobacterales</taxon>
        <taxon>Lysobacteraceae</taxon>
        <taxon>Arenimonas</taxon>
    </lineage>
</organism>
<evidence type="ECO:0000313" key="11">
    <source>
        <dbReference type="Proteomes" id="UP000305760"/>
    </source>
</evidence>
<evidence type="ECO:0000256" key="4">
    <source>
        <dbReference type="ARBA" id="ARBA00023125"/>
    </source>
</evidence>
<dbReference type="EMBL" id="SMDR01000001">
    <property type="protein sequence ID" value="TNJ35726.1"/>
    <property type="molecule type" value="Genomic_DNA"/>
</dbReference>
<feature type="domain" description="Response regulatory" evidence="8">
    <location>
        <begin position="6"/>
        <end position="120"/>
    </location>
</feature>
<feature type="domain" description="OmpR/PhoB-type" evidence="9">
    <location>
        <begin position="128"/>
        <end position="225"/>
    </location>
</feature>
<keyword evidence="3" id="KW-0805">Transcription regulation</keyword>
<dbReference type="PANTHER" id="PTHR48111:SF22">
    <property type="entry name" value="REGULATOR OF RPOS"/>
    <property type="match status" value="1"/>
</dbReference>
<feature type="modified residue" description="4-aspartylphosphate" evidence="6">
    <location>
        <position position="55"/>
    </location>
</feature>
<dbReference type="InterPro" id="IPR011006">
    <property type="entry name" value="CheY-like_superfamily"/>
</dbReference>
<evidence type="ECO:0000256" key="1">
    <source>
        <dbReference type="ARBA" id="ARBA00022553"/>
    </source>
</evidence>
<keyword evidence="2" id="KW-0902">Two-component regulatory system</keyword>
<dbReference type="Gene3D" id="1.10.10.10">
    <property type="entry name" value="Winged helix-like DNA-binding domain superfamily/Winged helix DNA-binding domain"/>
    <property type="match status" value="1"/>
</dbReference>
<proteinExistence type="predicted"/>
<dbReference type="Gene3D" id="6.10.250.690">
    <property type="match status" value="1"/>
</dbReference>
<dbReference type="Pfam" id="PF00072">
    <property type="entry name" value="Response_reg"/>
    <property type="match status" value="1"/>
</dbReference>
<dbReference type="InterPro" id="IPR036388">
    <property type="entry name" value="WH-like_DNA-bd_sf"/>
</dbReference>
<gene>
    <name evidence="10" type="ORF">E1B00_08270</name>
</gene>
<name>A0A5C4RWV6_9GAMM</name>
<dbReference type="RefSeq" id="WP_139447465.1">
    <property type="nucleotide sequence ID" value="NZ_SMDR01000001.1"/>
</dbReference>
<dbReference type="InterPro" id="IPR001867">
    <property type="entry name" value="OmpR/PhoB-type_DNA-bd"/>
</dbReference>
<evidence type="ECO:0000256" key="3">
    <source>
        <dbReference type="ARBA" id="ARBA00023015"/>
    </source>
</evidence>
<comment type="caution">
    <text evidence="10">The sequence shown here is derived from an EMBL/GenBank/DDBJ whole genome shotgun (WGS) entry which is preliminary data.</text>
</comment>
<protein>
    <submittedName>
        <fullName evidence="10">Response regulator transcription factor</fullName>
    </submittedName>
</protein>
<evidence type="ECO:0000259" key="8">
    <source>
        <dbReference type="PROSITE" id="PS50110"/>
    </source>
</evidence>
<evidence type="ECO:0000256" key="7">
    <source>
        <dbReference type="PROSITE-ProRule" id="PRU01091"/>
    </source>
</evidence>
<evidence type="ECO:0000313" key="10">
    <source>
        <dbReference type="EMBL" id="TNJ35726.1"/>
    </source>
</evidence>
<dbReference type="SMART" id="SM00448">
    <property type="entry name" value="REC"/>
    <property type="match status" value="1"/>
</dbReference>
<dbReference type="OrthoDB" id="9802426at2"/>
<dbReference type="AlphaFoldDB" id="A0A5C4RWV6"/>
<dbReference type="InterPro" id="IPR001789">
    <property type="entry name" value="Sig_transdc_resp-reg_receiver"/>
</dbReference>
<dbReference type="Pfam" id="PF00486">
    <property type="entry name" value="Trans_reg_C"/>
    <property type="match status" value="1"/>
</dbReference>
<feature type="DNA-binding region" description="OmpR/PhoB-type" evidence="7">
    <location>
        <begin position="128"/>
        <end position="225"/>
    </location>
</feature>
<keyword evidence="4 7" id="KW-0238">DNA-binding</keyword>
<dbReference type="CDD" id="cd00383">
    <property type="entry name" value="trans_reg_C"/>
    <property type="match status" value="1"/>
</dbReference>
<dbReference type="GO" id="GO:0000976">
    <property type="term" value="F:transcription cis-regulatory region binding"/>
    <property type="evidence" value="ECO:0007669"/>
    <property type="project" value="TreeGrafter"/>
</dbReference>
<evidence type="ECO:0000259" key="9">
    <source>
        <dbReference type="PROSITE" id="PS51755"/>
    </source>
</evidence>
<dbReference type="InterPro" id="IPR039420">
    <property type="entry name" value="WalR-like"/>
</dbReference>
<dbReference type="GO" id="GO:0032993">
    <property type="term" value="C:protein-DNA complex"/>
    <property type="evidence" value="ECO:0007669"/>
    <property type="project" value="TreeGrafter"/>
</dbReference>
<evidence type="ECO:0000256" key="6">
    <source>
        <dbReference type="PROSITE-ProRule" id="PRU00169"/>
    </source>
</evidence>
<reference evidence="10 11" key="1">
    <citation type="submission" date="2019-03" db="EMBL/GenBank/DDBJ databases">
        <title>Arenimonas daejeonensis sp. nov., isolated from compost.</title>
        <authorList>
            <person name="Jeon C.O."/>
        </authorList>
    </citation>
    <scope>NUCLEOTIDE SEQUENCE [LARGE SCALE GENOMIC DNA]</scope>
    <source>
        <strain evidence="10 11">R29</strain>
    </source>
</reference>
<evidence type="ECO:0000256" key="5">
    <source>
        <dbReference type="ARBA" id="ARBA00023163"/>
    </source>
</evidence>
<evidence type="ECO:0000256" key="2">
    <source>
        <dbReference type="ARBA" id="ARBA00023012"/>
    </source>
</evidence>
<dbReference type="Gene3D" id="3.40.50.2300">
    <property type="match status" value="1"/>
</dbReference>
<dbReference type="PROSITE" id="PS51755">
    <property type="entry name" value="OMPR_PHOB"/>
    <property type="match status" value="1"/>
</dbReference>
<dbReference type="GO" id="GO:0006355">
    <property type="term" value="P:regulation of DNA-templated transcription"/>
    <property type="evidence" value="ECO:0007669"/>
    <property type="project" value="InterPro"/>
</dbReference>
<keyword evidence="11" id="KW-1185">Reference proteome</keyword>
<accession>A0A5C4RWV6</accession>
<keyword evidence="1 6" id="KW-0597">Phosphoprotein</keyword>
<dbReference type="GO" id="GO:0005829">
    <property type="term" value="C:cytosol"/>
    <property type="evidence" value="ECO:0007669"/>
    <property type="project" value="TreeGrafter"/>
</dbReference>
<dbReference type="PANTHER" id="PTHR48111">
    <property type="entry name" value="REGULATOR OF RPOS"/>
    <property type="match status" value="1"/>
</dbReference>
<dbReference type="GO" id="GO:0000156">
    <property type="term" value="F:phosphorelay response regulator activity"/>
    <property type="evidence" value="ECO:0007669"/>
    <property type="project" value="TreeGrafter"/>
</dbReference>
<dbReference type="PROSITE" id="PS50110">
    <property type="entry name" value="RESPONSE_REGULATORY"/>
    <property type="match status" value="1"/>
</dbReference>
<sequence>MEPALSLLIVEDQADLAANLWDYFSRRGHLVDHAADGEAGLRMALAGDHDIIVLDLGLPRLDGLLLCRRLREAGRGVPVIMLTARDTLDDKLRGFAEGADDYLVKPFAMKELEARIRVLARRGRPPGGEPIEACGLRFDPAALLVRREGRQIVLTRAQARILECLMRASPGVVDQSRLMRAVWGPEGGDPAGLHTHIYGLRQLVDRPFPSPLLHTVHGIGYRFGALA</sequence>
<keyword evidence="5" id="KW-0804">Transcription</keyword>